<dbReference type="RefSeq" id="WP_113852771.1">
    <property type="nucleotide sequence ID" value="NZ_PDCH01000001.1"/>
</dbReference>
<dbReference type="InterPro" id="IPR014044">
    <property type="entry name" value="CAP_dom"/>
</dbReference>
<evidence type="ECO:0000256" key="3">
    <source>
        <dbReference type="SAM" id="Phobius"/>
    </source>
</evidence>
<reference evidence="6 7" key="1">
    <citation type="submission" date="2017-10" db="EMBL/GenBank/DDBJ databases">
        <title>Bifidobacterium xylocopum sp. nov. and Bifidobacterium aemilianum sp. nov., from the carpenter bee (Xylocopa violacea) digestive tract.</title>
        <authorList>
            <person name="Alberoni D."/>
            <person name="Baffoni L."/>
            <person name="Di Gioia D."/>
            <person name="Gaggia F."/>
            <person name="Biavati B."/>
        </authorList>
    </citation>
    <scope>NUCLEOTIDE SEQUENCE [LARGE SCALE GENOMIC DNA]</scope>
    <source>
        <strain evidence="6 7">XV2</strain>
    </source>
</reference>
<feature type="region of interest" description="Disordered" evidence="2">
    <location>
        <begin position="313"/>
        <end position="366"/>
    </location>
</feature>
<name>A0A366KHE5_9BIFI</name>
<dbReference type="Gene3D" id="3.40.33.10">
    <property type="entry name" value="CAP"/>
    <property type="match status" value="1"/>
</dbReference>
<dbReference type="InterPro" id="IPR035940">
    <property type="entry name" value="CAP_sf"/>
</dbReference>
<feature type="signal peptide" evidence="4">
    <location>
        <begin position="1"/>
        <end position="32"/>
    </location>
</feature>
<dbReference type="Proteomes" id="UP000252345">
    <property type="component" value="Unassembled WGS sequence"/>
</dbReference>
<keyword evidence="1" id="KW-0175">Coiled coil</keyword>
<gene>
    <name evidence="6" type="ORF">CRD59_01245</name>
</gene>
<organism evidence="6 7">
    <name type="scientific">Bifidobacterium xylocopae</name>
    <dbReference type="NCBI Taxonomy" id="2493119"/>
    <lineage>
        <taxon>Bacteria</taxon>
        <taxon>Bacillati</taxon>
        <taxon>Actinomycetota</taxon>
        <taxon>Actinomycetes</taxon>
        <taxon>Bifidobacteriales</taxon>
        <taxon>Bifidobacteriaceae</taxon>
        <taxon>Bifidobacterium</taxon>
    </lineage>
</organism>
<protein>
    <recommendedName>
        <fullName evidence="5">SCP domain-containing protein</fullName>
    </recommendedName>
</protein>
<evidence type="ECO:0000256" key="4">
    <source>
        <dbReference type="SAM" id="SignalP"/>
    </source>
</evidence>
<keyword evidence="4" id="KW-0732">Signal</keyword>
<keyword evidence="3" id="KW-0472">Membrane</keyword>
<feature type="transmembrane region" description="Helical" evidence="3">
    <location>
        <begin position="383"/>
        <end position="403"/>
    </location>
</feature>
<feature type="coiled-coil region" evidence="1">
    <location>
        <begin position="31"/>
        <end position="65"/>
    </location>
</feature>
<feature type="domain" description="SCP" evidence="5">
    <location>
        <begin position="129"/>
        <end position="237"/>
    </location>
</feature>
<evidence type="ECO:0000256" key="2">
    <source>
        <dbReference type="SAM" id="MobiDB-lite"/>
    </source>
</evidence>
<dbReference type="OrthoDB" id="3263869at2"/>
<evidence type="ECO:0000313" key="6">
    <source>
        <dbReference type="EMBL" id="RBQ00112.1"/>
    </source>
</evidence>
<evidence type="ECO:0000313" key="7">
    <source>
        <dbReference type="Proteomes" id="UP000252345"/>
    </source>
</evidence>
<keyword evidence="3" id="KW-0812">Transmembrane</keyword>
<accession>A0A366KHE5</accession>
<dbReference type="EMBL" id="PDCH01000001">
    <property type="protein sequence ID" value="RBQ00112.1"/>
    <property type="molecule type" value="Genomic_DNA"/>
</dbReference>
<proteinExistence type="predicted"/>
<keyword evidence="3" id="KW-1133">Transmembrane helix</keyword>
<dbReference type="SUPFAM" id="SSF55797">
    <property type="entry name" value="PR-1-like"/>
    <property type="match status" value="1"/>
</dbReference>
<dbReference type="AlphaFoldDB" id="A0A366KHE5"/>
<feature type="chain" id="PRO_5016842749" description="SCP domain-containing protein" evidence="4">
    <location>
        <begin position="33"/>
        <end position="412"/>
    </location>
</feature>
<dbReference type="Pfam" id="PF00188">
    <property type="entry name" value="CAP"/>
    <property type="match status" value="1"/>
</dbReference>
<sequence>MGSTNARRLIRLGLAFAITGVIALGATAPARADQSAELAALKEQLKTASQTLDQAKADLKAKQDAVGQVNTLKNEGTAGFFKYVGATGAYKILTDPAVSGKLSAAISLGSPDDATNLANMDATIQYMKKCNDLRRAEGKSELQVSDTLMAVAQADTDWSSTHTEHALLFSVGENLSWNAADPFQGWYTQEKANHEFNNAHPDQPHMQDGHYLNIINGSYAITGFAIHRNSQNRYGGNTYGQTFSFGNQGGLTRSGINPDMTGSRTRSIDDYVADIRSYQAFLAAPTANLSVAQQAVETAQRSYNGILARIQALASQQPQPNHTSQAGRPPQQASHGALPSSTAASHATPNYRNVADPMAGQSLPGHVPSATGRLGLARTGANVFGVAAIGVGLCMAAGGALTLRSQTARHKA</sequence>
<comment type="caution">
    <text evidence="6">The sequence shown here is derived from an EMBL/GenBank/DDBJ whole genome shotgun (WGS) entry which is preliminary data.</text>
</comment>
<evidence type="ECO:0000256" key="1">
    <source>
        <dbReference type="SAM" id="Coils"/>
    </source>
</evidence>
<feature type="compositionally biased region" description="Polar residues" evidence="2">
    <location>
        <begin position="313"/>
        <end position="351"/>
    </location>
</feature>
<evidence type="ECO:0000259" key="5">
    <source>
        <dbReference type="Pfam" id="PF00188"/>
    </source>
</evidence>
<keyword evidence="7" id="KW-1185">Reference proteome</keyword>